<gene>
    <name evidence="2" type="ORF">HINF_LOCUS26065</name>
    <name evidence="1" type="ORF">HINF_LOCUS28093</name>
</gene>
<keyword evidence="3" id="KW-1185">Reference proteome</keyword>
<comment type="caution">
    <text evidence="1">The sequence shown here is derived from an EMBL/GenBank/DDBJ whole genome shotgun (WGS) entry which is preliminary data.</text>
</comment>
<evidence type="ECO:0000313" key="3">
    <source>
        <dbReference type="Proteomes" id="UP001642409"/>
    </source>
</evidence>
<reference evidence="1" key="1">
    <citation type="submission" date="2023-06" db="EMBL/GenBank/DDBJ databases">
        <authorList>
            <person name="Kurt Z."/>
        </authorList>
    </citation>
    <scope>NUCLEOTIDE SEQUENCE</scope>
</reference>
<evidence type="ECO:0000313" key="2">
    <source>
        <dbReference type="EMBL" id="CAL6017586.1"/>
    </source>
</evidence>
<dbReference type="Proteomes" id="UP001642409">
    <property type="component" value="Unassembled WGS sequence"/>
</dbReference>
<accession>A0AA86PL20</accession>
<sequence>MKANLKVNLEKVFSKVLNTFEITCESKVFLNKYYVTSKVQNTRHHYKPLQTKVKRAVYYDEVIRHHSHFSLFSPFLLTGSIIKLTQSSLLVKPPTISVNSSKPVCFGNRVQWPKLSEKTNIFHYISYYSIYCYQEQIFNHRTNSFLLRGY</sequence>
<dbReference type="EMBL" id="CATOUU010000675">
    <property type="protein sequence ID" value="CAI9940448.1"/>
    <property type="molecule type" value="Genomic_DNA"/>
</dbReference>
<dbReference type="EMBL" id="CAXDID020000078">
    <property type="protein sequence ID" value="CAL6017586.1"/>
    <property type="molecule type" value="Genomic_DNA"/>
</dbReference>
<dbReference type="AlphaFoldDB" id="A0AA86PL20"/>
<protein>
    <submittedName>
        <fullName evidence="2">Hypothetical_protein</fullName>
    </submittedName>
</protein>
<proteinExistence type="predicted"/>
<organism evidence="1">
    <name type="scientific">Hexamita inflata</name>
    <dbReference type="NCBI Taxonomy" id="28002"/>
    <lineage>
        <taxon>Eukaryota</taxon>
        <taxon>Metamonada</taxon>
        <taxon>Diplomonadida</taxon>
        <taxon>Hexamitidae</taxon>
        <taxon>Hexamitinae</taxon>
        <taxon>Hexamita</taxon>
    </lineage>
</organism>
<name>A0AA86PL20_9EUKA</name>
<reference evidence="2 3" key="2">
    <citation type="submission" date="2024-07" db="EMBL/GenBank/DDBJ databases">
        <authorList>
            <person name="Akdeniz Z."/>
        </authorList>
    </citation>
    <scope>NUCLEOTIDE SEQUENCE [LARGE SCALE GENOMIC DNA]</scope>
</reference>
<evidence type="ECO:0000313" key="1">
    <source>
        <dbReference type="EMBL" id="CAI9940448.1"/>
    </source>
</evidence>